<proteinExistence type="predicted"/>
<protein>
    <submittedName>
        <fullName evidence="1">Uncharacterized protein</fullName>
    </submittedName>
</protein>
<dbReference type="Proteomes" id="UP000012112">
    <property type="component" value="Unassembled WGS sequence"/>
</dbReference>
<name>M6VG12_9LEPT</name>
<organism evidence="1 2">
    <name type="scientific">Leptospira noguchii</name>
    <dbReference type="NCBI Taxonomy" id="28182"/>
    <lineage>
        <taxon>Bacteria</taxon>
        <taxon>Pseudomonadati</taxon>
        <taxon>Spirochaetota</taxon>
        <taxon>Spirochaetia</taxon>
        <taxon>Leptospirales</taxon>
        <taxon>Leptospiraceae</taxon>
        <taxon>Leptospira</taxon>
    </lineage>
</organism>
<dbReference type="AlphaFoldDB" id="M6VG12"/>
<comment type="caution">
    <text evidence="1">The sequence shown here is derived from an EMBL/GenBank/DDBJ whole genome shotgun (WGS) entry which is preliminary data.</text>
</comment>
<dbReference type="EMBL" id="AKWD02000060">
    <property type="protein sequence ID" value="EMO52054.1"/>
    <property type="molecule type" value="Genomic_DNA"/>
</dbReference>
<sequence>MFYRNTKKDFKTVRPPGSQLWSINFKTFGKSKCHESQIY</sequence>
<gene>
    <name evidence="1" type="ORF">LEP1GSC172_0741</name>
</gene>
<evidence type="ECO:0000313" key="1">
    <source>
        <dbReference type="EMBL" id="EMO52054.1"/>
    </source>
</evidence>
<accession>M6VG12</accession>
<reference evidence="1 2" key="1">
    <citation type="submission" date="2013-01" db="EMBL/GenBank/DDBJ databases">
        <authorList>
            <person name="Harkins D.M."/>
            <person name="Durkin A.S."/>
            <person name="Brinkac L.M."/>
            <person name="Haft D.H."/>
            <person name="Selengut J.D."/>
            <person name="Sanka R."/>
            <person name="DePew J."/>
            <person name="Purushe J."/>
            <person name="Matthias M.A."/>
            <person name="Vinetz J.M."/>
            <person name="Sutton G.G."/>
            <person name="Nierman W.C."/>
            <person name="Fouts D.E."/>
        </authorList>
    </citation>
    <scope>NUCLEOTIDE SEQUENCE [LARGE SCALE GENOMIC DNA]</scope>
    <source>
        <strain evidence="1 2">HAI1536</strain>
    </source>
</reference>
<evidence type="ECO:0000313" key="2">
    <source>
        <dbReference type="Proteomes" id="UP000012112"/>
    </source>
</evidence>